<reference evidence="3" key="1">
    <citation type="submission" date="2022-06" db="EMBL/GenBank/DDBJ databases">
        <title>Draft genome sequences of Leminorella grimontii str. JCM5902.</title>
        <authorList>
            <person name="Wakabayashi Y."/>
            <person name="Kojima K."/>
        </authorList>
    </citation>
    <scope>NUCLEOTIDE SEQUENCE</scope>
    <source>
        <strain evidence="3">JCM 5902</strain>
    </source>
</reference>
<sequence>MSTYHTDSAFVRAINYLLSVEGGYVNDPADRGGETKFGISKRAYPHLNIATLTREQAAEIYYTDYWLKARCNKLPFPIALMLFDAAVNHGLKAAVQQLQRAVRVSDDGIIGTKTFEAVRVTNSMQLMMRLAVERSRSYAKIIAGNPNQKRFLDGWFNRLIALVNEVCLDF</sequence>
<evidence type="ECO:0000259" key="1">
    <source>
        <dbReference type="Pfam" id="PF05838"/>
    </source>
</evidence>
<feature type="domain" description="TtsA-like Glycoside hydrolase family 108" evidence="1">
    <location>
        <begin position="15"/>
        <end position="90"/>
    </location>
</feature>
<dbReference type="InterPro" id="IPR008565">
    <property type="entry name" value="TtsA-like_GH18_dom"/>
</dbReference>
<dbReference type="EMBL" id="BRLH01000020">
    <property type="protein sequence ID" value="GKX57632.1"/>
    <property type="molecule type" value="Genomic_DNA"/>
</dbReference>
<dbReference type="SUPFAM" id="SSF53955">
    <property type="entry name" value="Lysozyme-like"/>
    <property type="match status" value="1"/>
</dbReference>
<dbReference type="AlphaFoldDB" id="A0AAV5NAH0"/>
<accession>A0AAV5NAH0</accession>
<evidence type="ECO:0000259" key="2">
    <source>
        <dbReference type="Pfam" id="PF09374"/>
    </source>
</evidence>
<dbReference type="CDD" id="cd13926">
    <property type="entry name" value="N-acetylmuramidase_GH108"/>
    <property type="match status" value="1"/>
</dbReference>
<protein>
    <submittedName>
        <fullName evidence="3">Mu phage endolysin Lys</fullName>
    </submittedName>
</protein>
<dbReference type="Gene3D" id="1.20.141.10">
    <property type="entry name" value="Chitosanase, subunit A, domain 1"/>
    <property type="match status" value="1"/>
</dbReference>
<dbReference type="InterPro" id="IPR018537">
    <property type="entry name" value="Peptidoglycan-bd_3"/>
</dbReference>
<dbReference type="RefSeq" id="WP_027275830.1">
    <property type="nucleotide sequence ID" value="NZ_BRLH01000020.1"/>
</dbReference>
<evidence type="ECO:0000313" key="3">
    <source>
        <dbReference type="EMBL" id="GKX57632.1"/>
    </source>
</evidence>
<evidence type="ECO:0000313" key="4">
    <source>
        <dbReference type="Proteomes" id="UP001058124"/>
    </source>
</evidence>
<dbReference type="Proteomes" id="UP001058124">
    <property type="component" value="Unassembled WGS sequence"/>
</dbReference>
<keyword evidence="4" id="KW-1185">Reference proteome</keyword>
<dbReference type="Pfam" id="PF05838">
    <property type="entry name" value="Glyco_hydro_108"/>
    <property type="match status" value="1"/>
</dbReference>
<dbReference type="InterPro" id="IPR023346">
    <property type="entry name" value="Lysozyme-like_dom_sf"/>
</dbReference>
<comment type="caution">
    <text evidence="3">The sequence shown here is derived from an EMBL/GenBank/DDBJ whole genome shotgun (WGS) entry which is preliminary data.</text>
</comment>
<gene>
    <name evidence="3" type="primary">lys</name>
    <name evidence="3" type="ORF">SOASR030_37440</name>
</gene>
<proteinExistence type="predicted"/>
<feature type="domain" description="Peptidoglycan binding" evidence="2">
    <location>
        <begin position="94"/>
        <end position="159"/>
    </location>
</feature>
<name>A0AAV5NAH0_9GAMM</name>
<dbReference type="Pfam" id="PF09374">
    <property type="entry name" value="PG_binding_3"/>
    <property type="match status" value="1"/>
</dbReference>
<organism evidence="3 4">
    <name type="scientific">Leminorella grimontii</name>
    <dbReference type="NCBI Taxonomy" id="82981"/>
    <lineage>
        <taxon>Bacteria</taxon>
        <taxon>Pseudomonadati</taxon>
        <taxon>Pseudomonadota</taxon>
        <taxon>Gammaproteobacteria</taxon>
        <taxon>Enterobacterales</taxon>
        <taxon>Budviciaceae</taxon>
        <taxon>Leminorella</taxon>
    </lineage>
</organism>